<sequence length="53" mass="5884">MYRSNSLRSATFLENTPRLMLPVSMLPLIATPFLLIDVIAYSRSSLLSLLGSI</sequence>
<name>A0A067QRV4_ZOONE</name>
<evidence type="ECO:0000256" key="1">
    <source>
        <dbReference type="SAM" id="Phobius"/>
    </source>
</evidence>
<dbReference type="EMBL" id="KK853029">
    <property type="protein sequence ID" value="KDR12272.1"/>
    <property type="molecule type" value="Genomic_DNA"/>
</dbReference>
<gene>
    <name evidence="2" type="ORF">L798_13761</name>
</gene>
<evidence type="ECO:0000313" key="2">
    <source>
        <dbReference type="EMBL" id="KDR12272.1"/>
    </source>
</evidence>
<keyword evidence="3" id="KW-1185">Reference proteome</keyword>
<feature type="transmembrane region" description="Helical" evidence="1">
    <location>
        <begin position="20"/>
        <end position="41"/>
    </location>
</feature>
<reference evidence="2 3" key="1">
    <citation type="journal article" date="2014" name="Nat. Commun.">
        <title>Molecular traces of alternative social organization in a termite genome.</title>
        <authorList>
            <person name="Terrapon N."/>
            <person name="Li C."/>
            <person name="Robertson H.M."/>
            <person name="Ji L."/>
            <person name="Meng X."/>
            <person name="Booth W."/>
            <person name="Chen Z."/>
            <person name="Childers C.P."/>
            <person name="Glastad K.M."/>
            <person name="Gokhale K."/>
            <person name="Gowin J."/>
            <person name="Gronenberg W."/>
            <person name="Hermansen R.A."/>
            <person name="Hu H."/>
            <person name="Hunt B.G."/>
            <person name="Huylmans A.K."/>
            <person name="Khalil S.M."/>
            <person name="Mitchell R.D."/>
            <person name="Munoz-Torres M.C."/>
            <person name="Mustard J.A."/>
            <person name="Pan H."/>
            <person name="Reese J.T."/>
            <person name="Scharf M.E."/>
            <person name="Sun F."/>
            <person name="Vogel H."/>
            <person name="Xiao J."/>
            <person name="Yang W."/>
            <person name="Yang Z."/>
            <person name="Yang Z."/>
            <person name="Zhou J."/>
            <person name="Zhu J."/>
            <person name="Brent C.S."/>
            <person name="Elsik C.G."/>
            <person name="Goodisman M.A."/>
            <person name="Liberles D.A."/>
            <person name="Roe R.M."/>
            <person name="Vargo E.L."/>
            <person name="Vilcinskas A."/>
            <person name="Wang J."/>
            <person name="Bornberg-Bauer E."/>
            <person name="Korb J."/>
            <person name="Zhang G."/>
            <person name="Liebig J."/>
        </authorList>
    </citation>
    <scope>NUCLEOTIDE SEQUENCE [LARGE SCALE GENOMIC DNA]</scope>
    <source>
        <tissue evidence="2">Whole organism</tissue>
    </source>
</reference>
<keyword evidence="1" id="KW-1133">Transmembrane helix</keyword>
<organism evidence="2 3">
    <name type="scientific">Zootermopsis nevadensis</name>
    <name type="common">Dampwood termite</name>
    <dbReference type="NCBI Taxonomy" id="136037"/>
    <lineage>
        <taxon>Eukaryota</taxon>
        <taxon>Metazoa</taxon>
        <taxon>Ecdysozoa</taxon>
        <taxon>Arthropoda</taxon>
        <taxon>Hexapoda</taxon>
        <taxon>Insecta</taxon>
        <taxon>Pterygota</taxon>
        <taxon>Neoptera</taxon>
        <taxon>Polyneoptera</taxon>
        <taxon>Dictyoptera</taxon>
        <taxon>Blattodea</taxon>
        <taxon>Blattoidea</taxon>
        <taxon>Termitoidae</taxon>
        <taxon>Termopsidae</taxon>
        <taxon>Zootermopsis</taxon>
    </lineage>
</organism>
<proteinExistence type="predicted"/>
<dbReference type="InParanoid" id="A0A067QRV4"/>
<keyword evidence="1" id="KW-0812">Transmembrane</keyword>
<dbReference type="AlphaFoldDB" id="A0A067QRV4"/>
<keyword evidence="1" id="KW-0472">Membrane</keyword>
<evidence type="ECO:0000313" key="3">
    <source>
        <dbReference type="Proteomes" id="UP000027135"/>
    </source>
</evidence>
<dbReference type="Proteomes" id="UP000027135">
    <property type="component" value="Unassembled WGS sequence"/>
</dbReference>
<accession>A0A067QRV4</accession>
<protein>
    <submittedName>
        <fullName evidence="2">Uncharacterized protein</fullName>
    </submittedName>
</protein>